<name>A0A7S6KZV8_9CAUD</name>
<reference evidence="2 3" key="1">
    <citation type="journal article" date="2021" name="Arch.">
        <title>Characterization of bacteriophage T7-Ah reveals its lytic activity against a subset of both mesophilic and psychrophilic Aeromonas salmonicida strains.</title>
        <authorList>
            <person name="Leduc G.R."/>
            <person name="Paquet V.E."/>
            <person name="Vincent A.T."/>
            <person name="Charette S.J."/>
        </authorList>
    </citation>
    <scope>NUCLEOTIDE SEQUENCE [LARGE SCALE GENOMIC DNA]</scope>
</reference>
<feature type="compositionally biased region" description="Polar residues" evidence="1">
    <location>
        <begin position="1"/>
        <end position="10"/>
    </location>
</feature>
<accession>A0A7S6KZV8</accession>
<evidence type="ECO:0000256" key="1">
    <source>
        <dbReference type="SAM" id="MobiDB-lite"/>
    </source>
</evidence>
<feature type="compositionally biased region" description="Basic and acidic residues" evidence="1">
    <location>
        <begin position="12"/>
        <end position="32"/>
    </location>
</feature>
<organism evidence="2 3">
    <name type="scientific">Aeromonas phage T7-Ah</name>
    <dbReference type="NCBI Taxonomy" id="2759196"/>
    <lineage>
        <taxon>Viruses</taxon>
        <taxon>Duplodnaviria</taxon>
        <taxon>Heunggongvirae</taxon>
        <taxon>Uroviricota</taxon>
        <taxon>Caudoviricetes</taxon>
        <taxon>Autographivirales</taxon>
        <taxon>Autotranscriptaviridae</taxon>
        <taxon>Studiervirinae</taxon>
        <taxon>Armandvirus</taxon>
        <taxon>Armandvirus T7Ah</taxon>
    </lineage>
</organism>
<evidence type="ECO:0000313" key="2">
    <source>
        <dbReference type="EMBL" id="QOC54743.1"/>
    </source>
</evidence>
<dbReference type="Proteomes" id="UP000595970">
    <property type="component" value="Segment"/>
</dbReference>
<sequence length="59" mass="7040">MINPMTQLKGENTMRPEPMKSKKSRRSDEDMEHITARKFKGEERKKQRAAKFMARDLMN</sequence>
<keyword evidence="3" id="KW-1185">Reference proteome</keyword>
<protein>
    <submittedName>
        <fullName evidence="2">Uncharacterized protein</fullName>
    </submittedName>
</protein>
<evidence type="ECO:0000313" key="3">
    <source>
        <dbReference type="Proteomes" id="UP000595970"/>
    </source>
</evidence>
<dbReference type="EMBL" id="MT740748">
    <property type="protein sequence ID" value="QOC54743.1"/>
    <property type="molecule type" value="Genomic_DNA"/>
</dbReference>
<feature type="region of interest" description="Disordered" evidence="1">
    <location>
        <begin position="1"/>
        <end position="32"/>
    </location>
</feature>
<proteinExistence type="predicted"/>